<keyword evidence="4 7" id="KW-0689">Ribosomal protein</keyword>
<dbReference type="EMBL" id="BLSC01000281">
    <property type="protein sequence ID" value="GFP38024.1"/>
    <property type="molecule type" value="Genomic_DNA"/>
</dbReference>
<dbReference type="PANTHER" id="PTHR12899:SF3">
    <property type="entry name" value="LARGE RIBOSOMAL SUBUNIT PROTEIN UL18M"/>
    <property type="match status" value="1"/>
</dbReference>
<reference evidence="13 14" key="1">
    <citation type="journal article" date="2020" name="Front. Microbiol.">
        <title>Single-cell genomics of novel Actinobacteria with the Wood-Ljungdahl pathway discovered in a serpentinizing system.</title>
        <authorList>
            <person name="Merino N."/>
            <person name="Kawai M."/>
            <person name="Boyd E.S."/>
            <person name="Colman D.R."/>
            <person name="McGlynn S.E."/>
            <person name="Nealson K.H."/>
            <person name="Kurokawa K."/>
            <person name="Hongoh Y."/>
        </authorList>
    </citation>
    <scope>NUCLEOTIDE SEQUENCE [LARGE SCALE GENOMIC DNA]</scope>
    <source>
        <strain evidence="8 14">S03</strain>
        <strain evidence="9 16">S09_30</strain>
        <strain evidence="10 17">S34</strain>
        <strain evidence="11 15">S43</strain>
        <strain evidence="12 13">S44</strain>
    </source>
</reference>
<evidence type="ECO:0000313" key="9">
    <source>
        <dbReference type="EMBL" id="GFP23375.1"/>
    </source>
</evidence>
<dbReference type="InterPro" id="IPR057268">
    <property type="entry name" value="Ribosomal_L18"/>
</dbReference>
<dbReference type="Proteomes" id="UP000585609">
    <property type="component" value="Unassembled WGS sequence"/>
</dbReference>
<protein>
    <recommendedName>
        <fullName evidence="6 7">Large ribosomal subunit protein uL18</fullName>
    </recommendedName>
</protein>
<dbReference type="EMBL" id="BLSB01000035">
    <property type="protein sequence ID" value="GFP34944.1"/>
    <property type="molecule type" value="Genomic_DNA"/>
</dbReference>
<keyword evidence="17" id="KW-1185">Reference proteome</keyword>
<evidence type="ECO:0000313" key="12">
    <source>
        <dbReference type="EMBL" id="GFP38024.1"/>
    </source>
</evidence>
<evidence type="ECO:0000313" key="11">
    <source>
        <dbReference type="EMBL" id="GFP34944.1"/>
    </source>
</evidence>
<dbReference type="PANTHER" id="PTHR12899">
    <property type="entry name" value="39S RIBOSOMAL PROTEIN L18, MITOCHONDRIAL"/>
    <property type="match status" value="1"/>
</dbReference>
<comment type="function">
    <text evidence="7">This is one of the proteins that bind and probably mediate the attachment of the 5S RNA into the large ribosomal subunit, where it forms part of the central protuberance.</text>
</comment>
<evidence type="ECO:0000313" key="8">
    <source>
        <dbReference type="EMBL" id="GFP19793.1"/>
    </source>
</evidence>
<dbReference type="EMBL" id="BLRU01000142">
    <property type="protein sequence ID" value="GFP19793.1"/>
    <property type="molecule type" value="Genomic_DNA"/>
</dbReference>
<evidence type="ECO:0000313" key="10">
    <source>
        <dbReference type="EMBL" id="GFP30413.1"/>
    </source>
</evidence>
<dbReference type="NCBIfam" id="TIGR00060">
    <property type="entry name" value="L18_bact"/>
    <property type="match status" value="1"/>
</dbReference>
<accession>A0A6V8NHV7</accession>
<dbReference type="EMBL" id="BLRW01000098">
    <property type="protein sequence ID" value="GFP23375.1"/>
    <property type="molecule type" value="Genomic_DNA"/>
</dbReference>
<dbReference type="Proteomes" id="UP000561271">
    <property type="component" value="Unassembled WGS sequence"/>
</dbReference>
<dbReference type="AlphaFoldDB" id="A0A6V8NHV7"/>
<gene>
    <name evidence="7" type="primary">rplR</name>
    <name evidence="8" type="ORF">HKBW3S03_01297</name>
    <name evidence="9" type="ORF">HKBW3S09_00842</name>
    <name evidence="10" type="ORF">HKBW3S34_01334</name>
    <name evidence="11" type="ORF">HKBW3S43_00736</name>
    <name evidence="12" type="ORF">HKBW3S44_01704</name>
</gene>
<dbReference type="Proteomes" id="UP000588083">
    <property type="component" value="Unassembled WGS sequence"/>
</dbReference>
<name>A0A6V8NHV7_9ACTN</name>
<dbReference type="InterPro" id="IPR004389">
    <property type="entry name" value="Ribosomal_uL18_bac-type"/>
</dbReference>
<dbReference type="GO" id="GO:0003735">
    <property type="term" value="F:structural constituent of ribosome"/>
    <property type="evidence" value="ECO:0007669"/>
    <property type="project" value="InterPro"/>
</dbReference>
<comment type="subunit">
    <text evidence="7">Part of the 50S ribosomal subunit; part of the 5S rRNA/L5/L18/L25 subcomplex. Contacts the 5S and 23S rRNAs.</text>
</comment>
<evidence type="ECO:0000313" key="13">
    <source>
        <dbReference type="Proteomes" id="UP000561271"/>
    </source>
</evidence>
<evidence type="ECO:0000313" key="16">
    <source>
        <dbReference type="Proteomes" id="UP000585609"/>
    </source>
</evidence>
<dbReference type="Proteomes" id="UP000576480">
    <property type="component" value="Unassembled WGS sequence"/>
</dbReference>
<keyword evidence="3 7" id="KW-0694">RNA-binding</keyword>
<evidence type="ECO:0000256" key="1">
    <source>
        <dbReference type="ARBA" id="ARBA00007116"/>
    </source>
</evidence>
<sequence>MAREATEVASIAQKVKARGRRHLRVRKKIRGTPERPRLCVYKSNRHIYAQIIDDIGGRTLAGSASVYRELFLNREELDKKGVAELVGRDVARKALSQKITEVVFDRGGFLFHGRVKSLAEGARAEGLKF</sequence>
<evidence type="ECO:0000313" key="14">
    <source>
        <dbReference type="Proteomes" id="UP000574717"/>
    </source>
</evidence>
<dbReference type="GO" id="GO:0022625">
    <property type="term" value="C:cytosolic large ribosomal subunit"/>
    <property type="evidence" value="ECO:0007669"/>
    <property type="project" value="TreeGrafter"/>
</dbReference>
<evidence type="ECO:0000256" key="5">
    <source>
        <dbReference type="ARBA" id="ARBA00023274"/>
    </source>
</evidence>
<evidence type="ECO:0000256" key="4">
    <source>
        <dbReference type="ARBA" id="ARBA00022980"/>
    </source>
</evidence>
<dbReference type="RefSeq" id="WP_176229627.1">
    <property type="nucleotide sequence ID" value="NZ_BLRU01000142.1"/>
</dbReference>
<evidence type="ECO:0000256" key="2">
    <source>
        <dbReference type="ARBA" id="ARBA00022730"/>
    </source>
</evidence>
<evidence type="ECO:0000313" key="17">
    <source>
        <dbReference type="Proteomes" id="UP000588083"/>
    </source>
</evidence>
<keyword evidence="2 7" id="KW-0699">rRNA-binding</keyword>
<dbReference type="SUPFAM" id="SSF53137">
    <property type="entry name" value="Translational machinery components"/>
    <property type="match status" value="1"/>
</dbReference>
<dbReference type="Pfam" id="PF00861">
    <property type="entry name" value="Ribosomal_L18p"/>
    <property type="match status" value="1"/>
</dbReference>
<dbReference type="CDD" id="cd00432">
    <property type="entry name" value="Ribosomal_L18_L5e"/>
    <property type="match status" value="1"/>
</dbReference>
<organism evidence="8 14">
    <name type="scientific">Candidatus Hakubella thermalkaliphila</name>
    <dbReference type="NCBI Taxonomy" id="2754717"/>
    <lineage>
        <taxon>Bacteria</taxon>
        <taxon>Bacillati</taxon>
        <taxon>Actinomycetota</taxon>
        <taxon>Actinomycetota incertae sedis</taxon>
        <taxon>Candidatus Hakubellales</taxon>
        <taxon>Candidatus Hakubellaceae</taxon>
        <taxon>Candidatus Hakubella</taxon>
    </lineage>
</organism>
<dbReference type="GO" id="GO:0006412">
    <property type="term" value="P:translation"/>
    <property type="evidence" value="ECO:0007669"/>
    <property type="project" value="UniProtKB-UniRule"/>
</dbReference>
<evidence type="ECO:0000256" key="7">
    <source>
        <dbReference type="HAMAP-Rule" id="MF_01337"/>
    </source>
</evidence>
<evidence type="ECO:0000256" key="6">
    <source>
        <dbReference type="ARBA" id="ARBA00035197"/>
    </source>
</evidence>
<evidence type="ECO:0000313" key="15">
    <source>
        <dbReference type="Proteomes" id="UP000576480"/>
    </source>
</evidence>
<dbReference type="Proteomes" id="UP000574717">
    <property type="component" value="Unassembled WGS sequence"/>
</dbReference>
<dbReference type="EMBL" id="BLRZ01000065">
    <property type="protein sequence ID" value="GFP30413.1"/>
    <property type="molecule type" value="Genomic_DNA"/>
</dbReference>
<dbReference type="Gene3D" id="3.30.420.100">
    <property type="match status" value="1"/>
</dbReference>
<evidence type="ECO:0000256" key="3">
    <source>
        <dbReference type="ARBA" id="ARBA00022884"/>
    </source>
</evidence>
<comment type="caution">
    <text evidence="8">The sequence shown here is derived from an EMBL/GenBank/DDBJ whole genome shotgun (WGS) entry which is preliminary data.</text>
</comment>
<dbReference type="GO" id="GO:0008097">
    <property type="term" value="F:5S rRNA binding"/>
    <property type="evidence" value="ECO:0007669"/>
    <property type="project" value="TreeGrafter"/>
</dbReference>
<proteinExistence type="inferred from homology"/>
<dbReference type="FunFam" id="3.30.420.100:FF:000001">
    <property type="entry name" value="50S ribosomal protein L18"/>
    <property type="match status" value="1"/>
</dbReference>
<dbReference type="HAMAP" id="MF_01337_B">
    <property type="entry name" value="Ribosomal_uL18_B"/>
    <property type="match status" value="1"/>
</dbReference>
<comment type="similarity">
    <text evidence="1 7">Belongs to the universal ribosomal protein uL18 family.</text>
</comment>
<dbReference type="InterPro" id="IPR005484">
    <property type="entry name" value="Ribosomal_uL18_bac/plant/anim"/>
</dbReference>
<keyword evidence="5 7" id="KW-0687">Ribonucleoprotein</keyword>